<sequence>VGERRVLGGLRRRGWREQGDEAPEQEDREQNDDRRLDAQPSL</sequence>
<reference evidence="2" key="1">
    <citation type="submission" date="2020-02" db="EMBL/GenBank/DDBJ databases">
        <authorList>
            <person name="Meier V. D."/>
        </authorList>
    </citation>
    <scope>NUCLEOTIDE SEQUENCE</scope>
    <source>
        <strain evidence="2">AVDCRST_MAG85</strain>
    </source>
</reference>
<evidence type="ECO:0000256" key="1">
    <source>
        <dbReference type="SAM" id="MobiDB-lite"/>
    </source>
</evidence>
<feature type="region of interest" description="Disordered" evidence="1">
    <location>
        <begin position="1"/>
        <end position="42"/>
    </location>
</feature>
<feature type="non-terminal residue" evidence="2">
    <location>
        <position position="1"/>
    </location>
</feature>
<feature type="non-terminal residue" evidence="2">
    <location>
        <position position="42"/>
    </location>
</feature>
<feature type="compositionally biased region" description="Basic and acidic residues" evidence="1">
    <location>
        <begin position="31"/>
        <end position="42"/>
    </location>
</feature>
<dbReference type="EMBL" id="CADCVT010000041">
    <property type="protein sequence ID" value="CAA9476464.1"/>
    <property type="molecule type" value="Genomic_DNA"/>
</dbReference>
<protein>
    <submittedName>
        <fullName evidence="2">Uncharacterized protein</fullName>
    </submittedName>
</protein>
<feature type="compositionally biased region" description="Acidic residues" evidence="1">
    <location>
        <begin position="20"/>
        <end position="30"/>
    </location>
</feature>
<name>A0A6J4RLF7_9ACTN</name>
<accession>A0A6J4RLF7</accession>
<evidence type="ECO:0000313" key="2">
    <source>
        <dbReference type="EMBL" id="CAA9476464.1"/>
    </source>
</evidence>
<dbReference type="AlphaFoldDB" id="A0A6J4RLF7"/>
<organism evidence="2">
    <name type="scientific">uncultured Solirubrobacteraceae bacterium</name>
    <dbReference type="NCBI Taxonomy" id="1162706"/>
    <lineage>
        <taxon>Bacteria</taxon>
        <taxon>Bacillati</taxon>
        <taxon>Actinomycetota</taxon>
        <taxon>Thermoleophilia</taxon>
        <taxon>Solirubrobacterales</taxon>
        <taxon>Solirubrobacteraceae</taxon>
        <taxon>environmental samples</taxon>
    </lineage>
</organism>
<gene>
    <name evidence="2" type="ORF">AVDCRST_MAG85-356</name>
</gene>
<proteinExistence type="predicted"/>